<dbReference type="PANTHER" id="PTHR42953">
    <property type="entry name" value="HIGH-AFFINITY ZINC UPTAKE SYSTEM PROTEIN ZNUA-RELATED"/>
    <property type="match status" value="1"/>
</dbReference>
<dbReference type="RefSeq" id="WP_344119758.1">
    <property type="nucleotide sequence ID" value="NZ_BAAAOA010000008.1"/>
</dbReference>
<evidence type="ECO:0000313" key="7">
    <source>
        <dbReference type="Proteomes" id="UP001501204"/>
    </source>
</evidence>
<evidence type="ECO:0000256" key="5">
    <source>
        <dbReference type="SAM" id="SignalP"/>
    </source>
</evidence>
<dbReference type="EMBL" id="BAAAOA010000008">
    <property type="protein sequence ID" value="GAA1750273.1"/>
    <property type="molecule type" value="Genomic_DNA"/>
</dbReference>
<dbReference type="Proteomes" id="UP001501204">
    <property type="component" value="Unassembled WGS sequence"/>
</dbReference>
<evidence type="ECO:0000256" key="3">
    <source>
        <dbReference type="ARBA" id="ARBA00022729"/>
    </source>
</evidence>
<evidence type="ECO:0000256" key="1">
    <source>
        <dbReference type="ARBA" id="ARBA00011028"/>
    </source>
</evidence>
<dbReference type="PANTHER" id="PTHR42953:SF3">
    <property type="entry name" value="HIGH-AFFINITY ZINC UPTAKE SYSTEM PROTEIN ZNUA"/>
    <property type="match status" value="1"/>
</dbReference>
<feature type="chain" id="PRO_5047394939" evidence="5">
    <location>
        <begin position="21"/>
        <end position="343"/>
    </location>
</feature>
<reference evidence="6 7" key="1">
    <citation type="journal article" date="2019" name="Int. J. Syst. Evol. Microbiol.">
        <title>The Global Catalogue of Microorganisms (GCM) 10K type strain sequencing project: providing services to taxonomists for standard genome sequencing and annotation.</title>
        <authorList>
            <consortium name="The Broad Institute Genomics Platform"/>
            <consortium name="The Broad Institute Genome Sequencing Center for Infectious Disease"/>
            <person name="Wu L."/>
            <person name="Ma J."/>
        </authorList>
    </citation>
    <scope>NUCLEOTIDE SEQUENCE [LARGE SCALE GENOMIC DNA]</scope>
    <source>
        <strain evidence="6 7">JCM 14735</strain>
    </source>
</reference>
<dbReference type="PROSITE" id="PS51257">
    <property type="entry name" value="PROKAR_LIPOPROTEIN"/>
    <property type="match status" value="1"/>
</dbReference>
<keyword evidence="2" id="KW-0813">Transport</keyword>
<dbReference type="InterPro" id="IPR050492">
    <property type="entry name" value="Bact_metal-bind_prot9"/>
</dbReference>
<dbReference type="SUPFAM" id="SSF53807">
    <property type="entry name" value="Helical backbone' metal receptor"/>
    <property type="match status" value="1"/>
</dbReference>
<keyword evidence="7" id="KW-1185">Reference proteome</keyword>
<protein>
    <submittedName>
        <fullName evidence="6">Zinc ABC transporter substrate-binding protein</fullName>
    </submittedName>
</protein>
<dbReference type="Gene3D" id="3.40.50.1980">
    <property type="entry name" value="Nitrogenase molybdenum iron protein domain"/>
    <property type="match status" value="2"/>
</dbReference>
<keyword evidence="3 5" id="KW-0732">Signal</keyword>
<feature type="signal peptide" evidence="5">
    <location>
        <begin position="1"/>
        <end position="20"/>
    </location>
</feature>
<dbReference type="Pfam" id="PF01297">
    <property type="entry name" value="ZnuA"/>
    <property type="match status" value="1"/>
</dbReference>
<evidence type="ECO:0000256" key="2">
    <source>
        <dbReference type="ARBA" id="ARBA00022448"/>
    </source>
</evidence>
<feature type="compositionally biased region" description="Basic and acidic residues" evidence="4">
    <location>
        <begin position="126"/>
        <end position="178"/>
    </location>
</feature>
<gene>
    <name evidence="6" type="ORF">GCM10009767_06470</name>
</gene>
<sequence>MTLSRALIVPLSLTAALALASCASGSADPSATTAGNSAERLAVQASFYPLQYVTERVGGDLVQVESLTPAGAEPHDLELSPAAVDGLRTADAVVYLSGFQPVVDDAVAQAAPEHVLDAAHAGVEGAEAHSAEEHGAAEETHGEEAHGAETDGGEEHAGDGHAAAAEDGHDHGGEDPHFWLDPERLAAVATEVAHELAEADPDNAAAYESNAEQLTTELTALDEEFAEGLATCERNTIVVSHDAYGYLAGKYGLEQVAIAGLDPDTEPSPARLAEIGEVVEAEGVTTVFSESLVNPKVAETLAAEHGIGTAVLDPVEGQVDENADYQQAMRNNLEALRTALDCA</sequence>
<comment type="caution">
    <text evidence="6">The sequence shown here is derived from an EMBL/GenBank/DDBJ whole genome shotgun (WGS) entry which is preliminary data.</text>
</comment>
<accession>A0ABN2K851</accession>
<name>A0ABN2K851_9MICC</name>
<organism evidence="6 7">
    <name type="scientific">Kocuria aegyptia</name>
    <dbReference type="NCBI Taxonomy" id="330943"/>
    <lineage>
        <taxon>Bacteria</taxon>
        <taxon>Bacillati</taxon>
        <taxon>Actinomycetota</taxon>
        <taxon>Actinomycetes</taxon>
        <taxon>Micrococcales</taxon>
        <taxon>Micrococcaceae</taxon>
        <taxon>Kocuria</taxon>
    </lineage>
</organism>
<evidence type="ECO:0000256" key="4">
    <source>
        <dbReference type="SAM" id="MobiDB-lite"/>
    </source>
</evidence>
<comment type="similarity">
    <text evidence="1">Belongs to the bacterial solute-binding protein 9 family.</text>
</comment>
<evidence type="ECO:0000313" key="6">
    <source>
        <dbReference type="EMBL" id="GAA1750273.1"/>
    </source>
</evidence>
<proteinExistence type="inferred from homology"/>
<feature type="region of interest" description="Disordered" evidence="4">
    <location>
        <begin position="124"/>
        <end position="178"/>
    </location>
</feature>
<dbReference type="InterPro" id="IPR006127">
    <property type="entry name" value="ZnuA-like"/>
</dbReference>